<evidence type="ECO:0000313" key="1">
    <source>
        <dbReference type="EMBL" id="EZP79525.1"/>
    </source>
</evidence>
<dbReference type="EMBL" id="JFYZ01000024">
    <property type="protein sequence ID" value="EZP79525.1"/>
    <property type="molecule type" value="Genomic_DNA"/>
</dbReference>
<dbReference type="AlphaFoldDB" id="A0A031JRE2"/>
<dbReference type="Pfam" id="PF09979">
    <property type="entry name" value="DUF2213"/>
    <property type="match status" value="1"/>
</dbReference>
<dbReference type="PATRIC" id="fig|158500.4.peg.4032"/>
<gene>
    <name evidence="1" type="ORF">BV97_03962</name>
</gene>
<dbReference type="eggNOG" id="COG3566">
    <property type="taxonomic scope" value="Bacteria"/>
</dbReference>
<protein>
    <recommendedName>
        <fullName evidence="3">DUF2213 domain-containing protein</fullName>
    </recommendedName>
</protein>
<organism evidence="1 2">
    <name type="scientific">Novosphingobium resinovorum</name>
    <dbReference type="NCBI Taxonomy" id="158500"/>
    <lineage>
        <taxon>Bacteria</taxon>
        <taxon>Pseudomonadati</taxon>
        <taxon>Pseudomonadota</taxon>
        <taxon>Alphaproteobacteria</taxon>
        <taxon>Sphingomonadales</taxon>
        <taxon>Sphingomonadaceae</taxon>
        <taxon>Novosphingobium</taxon>
    </lineage>
</organism>
<evidence type="ECO:0000313" key="2">
    <source>
        <dbReference type="Proteomes" id="UP000024329"/>
    </source>
</evidence>
<dbReference type="RefSeq" id="WP_236727413.1">
    <property type="nucleotide sequence ID" value="NZ_JFYZ01000024.1"/>
</dbReference>
<sequence length="277" mass="30412">MVMLMDRAPLERVRKLADGRIAAVARFARSGVYQYTGSEVGRPDLSSVNVYRPESEVFDQAAMASFAHKAITVGHPAQAVTADNWSAHSAGWTEGKIARDGEFVEIPLMLADASAVRAYESGEARELSAGYTSELVWGDGVAPDGTRYQATMRQIRGNHIALVAQGRAGSSCRIGDSMHNQGNPNMFTDAERQLFDSEEGRCIIAQAKHSHHLRTAYLGDRAPAFTDAQAMAVVKTAAAQRAGTQQYIDQVRASLPELERRAEEARMRNDPNAWRYR</sequence>
<dbReference type="Proteomes" id="UP000024329">
    <property type="component" value="Unassembled WGS sequence"/>
</dbReference>
<reference evidence="1 2" key="1">
    <citation type="submission" date="2014-03" db="EMBL/GenBank/DDBJ databases">
        <title>Whole genome sequence of Novosphingobium resinovorum KF1.</title>
        <authorList>
            <person name="Gan H.M."/>
            <person name="Gan H.Y."/>
            <person name="Chew T.H."/>
            <person name="Savka M.A."/>
        </authorList>
    </citation>
    <scope>NUCLEOTIDE SEQUENCE [LARGE SCALE GENOMIC DNA]</scope>
    <source>
        <strain evidence="1 2">KF1</strain>
    </source>
</reference>
<evidence type="ECO:0008006" key="3">
    <source>
        <dbReference type="Google" id="ProtNLM"/>
    </source>
</evidence>
<proteinExistence type="predicted"/>
<accession>A0A031JRE2</accession>
<dbReference type="InterPro" id="IPR016913">
    <property type="entry name" value="UCP029215"/>
</dbReference>
<comment type="caution">
    <text evidence="1">The sequence shown here is derived from an EMBL/GenBank/DDBJ whole genome shotgun (WGS) entry which is preliminary data.</text>
</comment>
<name>A0A031JRE2_9SPHN</name>